<dbReference type="AlphaFoldDB" id="A0A4V3SI56"/>
<sequence>MDQVFWTLPRDDRCLLLYILSIFRVLVQQCSLSISDLAAQFLPHLVSLTPGKQMALGEASAMAAGLTVLIMAHPGFLSRPIARSARNMNKGEEGKVFREELRRWQQEARSELVRSESEVVMLQTVRHAILRSADSYAEEMMSPEIGSWEVRREI</sequence>
<evidence type="ECO:0000256" key="1">
    <source>
        <dbReference type="SAM" id="Phobius"/>
    </source>
</evidence>
<feature type="transmembrane region" description="Helical" evidence="1">
    <location>
        <begin position="54"/>
        <end position="77"/>
    </location>
</feature>
<feature type="transmembrane region" description="Helical" evidence="1">
    <location>
        <begin position="15"/>
        <end position="34"/>
    </location>
</feature>
<keyword evidence="3" id="KW-1185">Reference proteome</keyword>
<dbReference type="Proteomes" id="UP000298138">
    <property type="component" value="Unassembled WGS sequence"/>
</dbReference>
<evidence type="ECO:0000313" key="3">
    <source>
        <dbReference type="Proteomes" id="UP000298138"/>
    </source>
</evidence>
<gene>
    <name evidence="2" type="ORF">EX30DRAFT_342844</name>
</gene>
<name>A0A4V3SI56_9PEZI</name>
<evidence type="ECO:0000313" key="2">
    <source>
        <dbReference type="EMBL" id="TGZ78804.1"/>
    </source>
</evidence>
<proteinExistence type="predicted"/>
<organism evidence="2 3">
    <name type="scientific">Ascodesmis nigricans</name>
    <dbReference type="NCBI Taxonomy" id="341454"/>
    <lineage>
        <taxon>Eukaryota</taxon>
        <taxon>Fungi</taxon>
        <taxon>Dikarya</taxon>
        <taxon>Ascomycota</taxon>
        <taxon>Pezizomycotina</taxon>
        <taxon>Pezizomycetes</taxon>
        <taxon>Pezizales</taxon>
        <taxon>Ascodesmidaceae</taxon>
        <taxon>Ascodesmis</taxon>
    </lineage>
</organism>
<keyword evidence="1" id="KW-1133">Transmembrane helix</keyword>
<keyword evidence="1" id="KW-0812">Transmembrane</keyword>
<protein>
    <submittedName>
        <fullName evidence="2">Uncharacterized protein</fullName>
    </submittedName>
</protein>
<reference evidence="2 3" key="1">
    <citation type="submission" date="2019-04" db="EMBL/GenBank/DDBJ databases">
        <title>Comparative genomics and transcriptomics to analyze fruiting body development in filamentous ascomycetes.</title>
        <authorList>
            <consortium name="DOE Joint Genome Institute"/>
            <person name="Lutkenhaus R."/>
            <person name="Traeger S."/>
            <person name="Breuer J."/>
            <person name="Kuo A."/>
            <person name="Lipzen A."/>
            <person name="Pangilinan J."/>
            <person name="Dilworth D."/>
            <person name="Sandor L."/>
            <person name="Poggeler S."/>
            <person name="Barry K."/>
            <person name="Grigoriev I.V."/>
            <person name="Nowrousian M."/>
        </authorList>
    </citation>
    <scope>NUCLEOTIDE SEQUENCE [LARGE SCALE GENOMIC DNA]</scope>
    <source>
        <strain evidence="2 3">CBS 389.68</strain>
    </source>
</reference>
<dbReference type="InParanoid" id="A0A4V3SI56"/>
<keyword evidence="1" id="KW-0472">Membrane</keyword>
<dbReference type="EMBL" id="ML220137">
    <property type="protein sequence ID" value="TGZ78804.1"/>
    <property type="molecule type" value="Genomic_DNA"/>
</dbReference>
<accession>A0A4V3SI56</accession>